<proteinExistence type="predicted"/>
<keyword evidence="2" id="KW-1185">Reference proteome</keyword>
<evidence type="ECO:0000313" key="2">
    <source>
        <dbReference type="Proteomes" id="UP000282551"/>
    </source>
</evidence>
<name>A0A3S4RAV6_MYCCI</name>
<dbReference type="GO" id="GO:0016874">
    <property type="term" value="F:ligase activity"/>
    <property type="evidence" value="ECO:0007669"/>
    <property type="project" value="UniProtKB-KW"/>
</dbReference>
<dbReference type="EMBL" id="LR134355">
    <property type="protein sequence ID" value="VEG46020.1"/>
    <property type="molecule type" value="Genomic_DNA"/>
</dbReference>
<sequence>MNRPFLGTQALTTGALTRGQLRWNYRAILPNVYVRADTPVSLDDRIAAAWLWSGKRAVIAGRSAAALHGALWVKQHVPIELLWRCGRPPAGIIARNERVEADELVTIRGMQVTTPERTAFDLARHLARLPAVSHLDALARATGLQAASALRLGERYPGARGVVGARRVIPLLDPGGQSPKETWLRLTVLDAGFPRPTTQIPVTDGFNTAYLDMGWEDPQIGLDYDGDQHRKDRVRYVHDVGRNELVAQTGWMDLHVLAEHSPAFIIHRLRRAFERRGWARDGRRRPDCR</sequence>
<reference evidence="1 2" key="1">
    <citation type="submission" date="2018-12" db="EMBL/GenBank/DDBJ databases">
        <authorList>
            <consortium name="Pathogen Informatics"/>
        </authorList>
    </citation>
    <scope>NUCLEOTIDE SEQUENCE [LARGE SCALE GENOMIC DNA]</scope>
    <source>
        <strain evidence="1 2">NCTC10485</strain>
    </source>
</reference>
<keyword evidence="1" id="KW-0436">Ligase</keyword>
<protein>
    <submittedName>
        <fullName evidence="1">Cullin, a subunit of E3 ubiquitin ligase</fullName>
    </submittedName>
</protein>
<evidence type="ECO:0000313" key="1">
    <source>
        <dbReference type="EMBL" id="VEG46020.1"/>
    </source>
</evidence>
<gene>
    <name evidence="1" type="ORF">NCTC10485_00887</name>
</gene>
<dbReference type="Proteomes" id="UP000282551">
    <property type="component" value="Chromosome"/>
</dbReference>
<organism evidence="1 2">
    <name type="scientific">Mycolicibacterium chitae</name>
    <name type="common">Mycobacterium chitae</name>
    <dbReference type="NCBI Taxonomy" id="1792"/>
    <lineage>
        <taxon>Bacteria</taxon>
        <taxon>Bacillati</taxon>
        <taxon>Actinomycetota</taxon>
        <taxon>Actinomycetes</taxon>
        <taxon>Mycobacteriales</taxon>
        <taxon>Mycobacteriaceae</taxon>
        <taxon>Mycolicibacterium</taxon>
    </lineage>
</organism>
<dbReference type="RefSeq" id="WP_126332616.1">
    <property type="nucleotide sequence ID" value="NZ_AP022604.1"/>
</dbReference>
<dbReference type="AlphaFoldDB" id="A0A3S4RAV6"/>
<dbReference type="OrthoDB" id="4696350at2"/>
<accession>A0A3S4RAV6</accession>